<dbReference type="EMBL" id="MU006738">
    <property type="protein sequence ID" value="KAF2623295.1"/>
    <property type="molecule type" value="Genomic_DNA"/>
</dbReference>
<organism evidence="1 2">
    <name type="scientific">Macroventuria anomochaeta</name>
    <dbReference type="NCBI Taxonomy" id="301207"/>
    <lineage>
        <taxon>Eukaryota</taxon>
        <taxon>Fungi</taxon>
        <taxon>Dikarya</taxon>
        <taxon>Ascomycota</taxon>
        <taxon>Pezizomycotina</taxon>
        <taxon>Dothideomycetes</taxon>
        <taxon>Pleosporomycetidae</taxon>
        <taxon>Pleosporales</taxon>
        <taxon>Pleosporineae</taxon>
        <taxon>Didymellaceae</taxon>
        <taxon>Macroventuria</taxon>
    </lineage>
</organism>
<dbReference type="Proteomes" id="UP000799754">
    <property type="component" value="Unassembled WGS sequence"/>
</dbReference>
<sequence length="437" mass="48837">MLSSTRNIYNQIFAAPGNLLLKKAQGEKRDKVEEECGKIDDMLLIEPRKRSHATFNHDHATSHPASWQSDAKEMSASVQTSSTDAVHLSLSTSTARADHTSFSKSSVATLNLEQLQQLSALVEDRIQIKKRYNNTPLRRIIARQVSGNAFQETSRPASDTFSQTDTLVNTEAQEIVREPLEVRRARFNSTPLRRILSRQVSTETKRDVSSSASLSKSYEPEPLEVRKARYNNTPLRRIVSRQASSEQAQSTETSDDRSNSPVSSRSYVPTPVPRSNTPLRRILSRQASVQTAPQKDDDSVFERADSVIDAESPVRSRRTASPAPHSPTISLNCDSRIRAYEEALWKKPTGQNASVHLNSESRIRAYEEALWAKTAPPRRSGAEEKDTQATTITVTEVAAEAKKPTRVVVDSKGSPLRRILQRQTSRDWRAPATVRVV</sequence>
<comment type="caution">
    <text evidence="1">The sequence shown here is derived from an EMBL/GenBank/DDBJ whole genome shotgun (WGS) entry which is preliminary data.</text>
</comment>
<name>A0ACB6RMX9_9PLEO</name>
<reference evidence="1" key="1">
    <citation type="journal article" date="2020" name="Stud. Mycol.">
        <title>101 Dothideomycetes genomes: a test case for predicting lifestyles and emergence of pathogens.</title>
        <authorList>
            <person name="Haridas S."/>
            <person name="Albert R."/>
            <person name="Binder M."/>
            <person name="Bloem J."/>
            <person name="Labutti K."/>
            <person name="Salamov A."/>
            <person name="Andreopoulos B."/>
            <person name="Baker S."/>
            <person name="Barry K."/>
            <person name="Bills G."/>
            <person name="Bluhm B."/>
            <person name="Cannon C."/>
            <person name="Castanera R."/>
            <person name="Culley D."/>
            <person name="Daum C."/>
            <person name="Ezra D."/>
            <person name="Gonzalez J."/>
            <person name="Henrissat B."/>
            <person name="Kuo A."/>
            <person name="Liang C."/>
            <person name="Lipzen A."/>
            <person name="Lutzoni F."/>
            <person name="Magnuson J."/>
            <person name="Mondo S."/>
            <person name="Nolan M."/>
            <person name="Ohm R."/>
            <person name="Pangilinan J."/>
            <person name="Park H.-J."/>
            <person name="Ramirez L."/>
            <person name="Alfaro M."/>
            <person name="Sun H."/>
            <person name="Tritt A."/>
            <person name="Yoshinaga Y."/>
            <person name="Zwiers L.-H."/>
            <person name="Turgeon B."/>
            <person name="Goodwin S."/>
            <person name="Spatafora J."/>
            <person name="Crous P."/>
            <person name="Grigoriev I."/>
        </authorList>
    </citation>
    <scope>NUCLEOTIDE SEQUENCE</scope>
    <source>
        <strain evidence="1">CBS 525.71</strain>
    </source>
</reference>
<accession>A0ACB6RMX9</accession>
<protein>
    <submittedName>
        <fullName evidence="1">Uncharacterized protein</fullName>
    </submittedName>
</protein>
<proteinExistence type="predicted"/>
<gene>
    <name evidence="1" type="ORF">BU25DRAFT_181881</name>
</gene>
<keyword evidence="2" id="KW-1185">Reference proteome</keyword>
<evidence type="ECO:0000313" key="1">
    <source>
        <dbReference type="EMBL" id="KAF2623295.1"/>
    </source>
</evidence>
<evidence type="ECO:0000313" key="2">
    <source>
        <dbReference type="Proteomes" id="UP000799754"/>
    </source>
</evidence>